<evidence type="ECO:0000256" key="11">
    <source>
        <dbReference type="ARBA" id="ARBA00045497"/>
    </source>
</evidence>
<keyword evidence="8" id="KW-0406">Ion transport</keyword>
<keyword evidence="9 13" id="KW-0472">Membrane</keyword>
<proteinExistence type="inferred from homology"/>
<evidence type="ECO:0000256" key="5">
    <source>
        <dbReference type="ARBA" id="ARBA00022692"/>
    </source>
</evidence>
<comment type="similarity">
    <text evidence="2">Belongs to the CorA metal ion transporter (MIT) (TC 1.A.35) family.</text>
</comment>
<reference evidence="14 15" key="1">
    <citation type="submission" date="2018-12" db="EMBL/GenBank/DDBJ databases">
        <title>Corynebacterium sanguinis sp. nov., a clinically-associated and environmental corynebacterium.</title>
        <authorList>
            <person name="Gonzales-Siles L."/>
            <person name="Jaen-Luchoro D."/>
            <person name="Cardew S."/>
            <person name="Inganas E."/>
            <person name="Ohlen M."/>
            <person name="Jensie-Markopolous S."/>
            <person name="Pinyeiro-Iglesias B."/>
            <person name="Molin K."/>
            <person name="Skovbjerg S."/>
            <person name="Svensson-Stadler L."/>
            <person name="Funke G."/>
            <person name="Moore E.R.B."/>
        </authorList>
    </citation>
    <scope>NUCLEOTIDE SEQUENCE [LARGE SCALE GENOMIC DNA]</scope>
    <source>
        <strain evidence="14 15">58734</strain>
    </source>
</reference>
<dbReference type="Proteomes" id="UP000336646">
    <property type="component" value="Unassembled WGS sequence"/>
</dbReference>
<keyword evidence="3" id="KW-0813">Transport</keyword>
<evidence type="ECO:0000256" key="2">
    <source>
        <dbReference type="ARBA" id="ARBA00009765"/>
    </source>
</evidence>
<keyword evidence="7 13" id="KW-1133">Transmembrane helix</keyword>
<dbReference type="PANTHER" id="PTHR46494">
    <property type="entry name" value="CORA FAMILY METAL ION TRANSPORTER (EUROFUNG)"/>
    <property type="match status" value="1"/>
</dbReference>
<evidence type="ECO:0000256" key="6">
    <source>
        <dbReference type="ARBA" id="ARBA00022842"/>
    </source>
</evidence>
<dbReference type="OrthoDB" id="9803416at2"/>
<dbReference type="InterPro" id="IPR045863">
    <property type="entry name" value="CorA_TM1_TM2"/>
</dbReference>
<dbReference type="AlphaFoldDB" id="A0A6C1TWQ3"/>
<comment type="function">
    <text evidence="11">Mediates influx of magnesium ions. Alternates between open and closed states. Activated by low cytoplasmic Mg(2+) levels. Inactive when cytoplasmic Mg(2+) levels are high.</text>
</comment>
<feature type="transmembrane region" description="Helical" evidence="13">
    <location>
        <begin position="303"/>
        <end position="322"/>
    </location>
</feature>
<dbReference type="Gene3D" id="3.30.460.20">
    <property type="entry name" value="CorA soluble domain-like"/>
    <property type="match status" value="1"/>
</dbReference>
<name>A0A6C1TWQ3_9CORY</name>
<evidence type="ECO:0000256" key="8">
    <source>
        <dbReference type="ARBA" id="ARBA00023065"/>
    </source>
</evidence>
<dbReference type="SUPFAM" id="SSF144083">
    <property type="entry name" value="Magnesium transport protein CorA, transmembrane region"/>
    <property type="match status" value="1"/>
</dbReference>
<dbReference type="InterPro" id="IPR045861">
    <property type="entry name" value="CorA_cytoplasmic_dom"/>
</dbReference>
<protein>
    <submittedName>
        <fullName evidence="14">Magnesium and cobalt transport protein CorA</fullName>
    </submittedName>
</protein>
<feature type="region of interest" description="Disordered" evidence="12">
    <location>
        <begin position="1"/>
        <end position="26"/>
    </location>
</feature>
<evidence type="ECO:0000256" key="1">
    <source>
        <dbReference type="ARBA" id="ARBA00004651"/>
    </source>
</evidence>
<dbReference type="Pfam" id="PF01544">
    <property type="entry name" value="CorA"/>
    <property type="match status" value="1"/>
</dbReference>
<evidence type="ECO:0000313" key="14">
    <source>
        <dbReference type="EMBL" id="TVS28500.1"/>
    </source>
</evidence>
<dbReference type="PANTHER" id="PTHR46494:SF1">
    <property type="entry name" value="CORA FAMILY METAL ION TRANSPORTER (EUROFUNG)"/>
    <property type="match status" value="1"/>
</dbReference>
<dbReference type="EMBL" id="RXIR01000012">
    <property type="protein sequence ID" value="TVS28500.1"/>
    <property type="molecule type" value="Genomic_DNA"/>
</dbReference>
<evidence type="ECO:0000256" key="10">
    <source>
        <dbReference type="ARBA" id="ARBA00034269"/>
    </source>
</evidence>
<dbReference type="FunFam" id="1.20.58.340:FF:000004">
    <property type="entry name" value="Magnesium transport protein CorA"/>
    <property type="match status" value="1"/>
</dbReference>
<dbReference type="GO" id="GO:0015087">
    <property type="term" value="F:cobalt ion transmembrane transporter activity"/>
    <property type="evidence" value="ECO:0007669"/>
    <property type="project" value="TreeGrafter"/>
</dbReference>
<dbReference type="GO" id="GO:0000287">
    <property type="term" value="F:magnesium ion binding"/>
    <property type="evidence" value="ECO:0007669"/>
    <property type="project" value="TreeGrafter"/>
</dbReference>
<comment type="subcellular location">
    <subcellularLocation>
        <location evidence="1">Cell membrane</location>
        <topology evidence="1">Multi-pass membrane protein</topology>
    </subcellularLocation>
</comment>
<keyword evidence="6" id="KW-0460">Magnesium</keyword>
<dbReference type="GO" id="GO:0005886">
    <property type="term" value="C:plasma membrane"/>
    <property type="evidence" value="ECO:0007669"/>
    <property type="project" value="UniProtKB-SubCell"/>
</dbReference>
<dbReference type="InterPro" id="IPR002523">
    <property type="entry name" value="MgTranspt_CorA/ZnTranspt_ZntB"/>
</dbReference>
<sequence>MPPRLPLPLQRSKRPDAASEPSSRSVPIPIERNVDFCRIFLDGKKLPGEARVTQALKMVEDHENAFLWLSLSEPNTTQMERIAEIFNLHDLIVDDVVDAHQRPKMERYDDQLFMVVRSVYYRDDEEVDDAREIISTGEVQVVLGPRFAITIRHKAPLPDLTLELEEDEELAILGPPAAAWKVFDHVVDNYLKVATALGRDVDELENEVFTPRRDINIDKIYMYKREILEMRHAIDPLGPALRSGLMNNKDMLRKMLRSYFRDVQDNAMIVSDHVSGFDERLSSLLDASVAKVNMQQNSDMRTISAVVGMAAAPTMIAGIYGMNFAYMPELAWRWGYPAILILMATVMGVMYWWFRKNHWL</sequence>
<organism evidence="14 15">
    <name type="scientific">Corynebacterium sanguinis</name>
    <dbReference type="NCBI Taxonomy" id="2594913"/>
    <lineage>
        <taxon>Bacteria</taxon>
        <taxon>Bacillati</taxon>
        <taxon>Actinomycetota</taxon>
        <taxon>Actinomycetes</taxon>
        <taxon>Mycobacteriales</taxon>
        <taxon>Corynebacteriaceae</taxon>
        <taxon>Corynebacterium</taxon>
    </lineage>
</organism>
<evidence type="ECO:0000256" key="7">
    <source>
        <dbReference type="ARBA" id="ARBA00022989"/>
    </source>
</evidence>
<feature type="transmembrane region" description="Helical" evidence="13">
    <location>
        <begin position="334"/>
        <end position="354"/>
    </location>
</feature>
<evidence type="ECO:0000256" key="4">
    <source>
        <dbReference type="ARBA" id="ARBA00022475"/>
    </source>
</evidence>
<gene>
    <name evidence="14" type="ORF">EKI59_06760</name>
</gene>
<dbReference type="GeneID" id="74902591"/>
<dbReference type="CDD" id="cd12830">
    <property type="entry name" value="MtCorA-like"/>
    <property type="match status" value="1"/>
</dbReference>
<dbReference type="GO" id="GO:0050897">
    <property type="term" value="F:cobalt ion binding"/>
    <property type="evidence" value="ECO:0007669"/>
    <property type="project" value="TreeGrafter"/>
</dbReference>
<keyword evidence="4" id="KW-1003">Cell membrane</keyword>
<accession>A0A6C1TWQ3</accession>
<dbReference type="Gene3D" id="1.20.58.340">
    <property type="entry name" value="Magnesium transport protein CorA, transmembrane region"/>
    <property type="match status" value="2"/>
</dbReference>
<dbReference type="RefSeq" id="WP_144318292.1">
    <property type="nucleotide sequence ID" value="NZ_CP038157.1"/>
</dbReference>
<evidence type="ECO:0000313" key="15">
    <source>
        <dbReference type="Proteomes" id="UP000336646"/>
    </source>
</evidence>
<dbReference type="SUPFAM" id="SSF143865">
    <property type="entry name" value="CorA soluble domain-like"/>
    <property type="match status" value="1"/>
</dbReference>
<keyword evidence="5 13" id="KW-0812">Transmembrane</keyword>
<comment type="catalytic activity">
    <reaction evidence="10">
        <text>Mg(2+)(in) = Mg(2+)(out)</text>
        <dbReference type="Rhea" id="RHEA:29827"/>
        <dbReference type="ChEBI" id="CHEBI:18420"/>
    </reaction>
</comment>
<evidence type="ECO:0000256" key="3">
    <source>
        <dbReference type="ARBA" id="ARBA00022448"/>
    </source>
</evidence>
<evidence type="ECO:0000256" key="13">
    <source>
        <dbReference type="SAM" id="Phobius"/>
    </source>
</evidence>
<evidence type="ECO:0000256" key="9">
    <source>
        <dbReference type="ARBA" id="ARBA00023136"/>
    </source>
</evidence>
<comment type="caution">
    <text evidence="14">The sequence shown here is derived from an EMBL/GenBank/DDBJ whole genome shotgun (WGS) entry which is preliminary data.</text>
</comment>
<dbReference type="GO" id="GO:0015095">
    <property type="term" value="F:magnesium ion transmembrane transporter activity"/>
    <property type="evidence" value="ECO:0007669"/>
    <property type="project" value="TreeGrafter"/>
</dbReference>
<evidence type="ECO:0000256" key="12">
    <source>
        <dbReference type="SAM" id="MobiDB-lite"/>
    </source>
</evidence>